<dbReference type="Proteomes" id="UP000230750">
    <property type="component" value="Unassembled WGS sequence"/>
</dbReference>
<dbReference type="InterPro" id="IPR019786">
    <property type="entry name" value="Zinc_finger_PHD-type_CS"/>
</dbReference>
<dbReference type="InterPro" id="IPR028889">
    <property type="entry name" value="USP"/>
</dbReference>
<dbReference type="InterPro" id="IPR011011">
    <property type="entry name" value="Znf_FYVE_PHD"/>
</dbReference>
<name>A0A2G8JFX1_STIJA</name>
<evidence type="ECO:0000256" key="4">
    <source>
        <dbReference type="PROSITE-ProRule" id="PRU00146"/>
    </source>
</evidence>
<dbReference type="GO" id="GO:0005829">
    <property type="term" value="C:cytosol"/>
    <property type="evidence" value="ECO:0007669"/>
    <property type="project" value="TreeGrafter"/>
</dbReference>
<evidence type="ECO:0000256" key="5">
    <source>
        <dbReference type="SAM" id="MobiDB-lite"/>
    </source>
</evidence>
<evidence type="ECO:0000313" key="8">
    <source>
        <dbReference type="EMBL" id="PIK34654.1"/>
    </source>
</evidence>
<evidence type="ECO:0000256" key="3">
    <source>
        <dbReference type="ARBA" id="ARBA00022833"/>
    </source>
</evidence>
<dbReference type="InterPro" id="IPR001394">
    <property type="entry name" value="Peptidase_C19_UCH"/>
</dbReference>
<dbReference type="Pfam" id="PF00443">
    <property type="entry name" value="UCH"/>
    <property type="match status" value="1"/>
</dbReference>
<reference evidence="8 9" key="1">
    <citation type="journal article" date="2017" name="PLoS Biol.">
        <title>The sea cucumber genome provides insights into morphological evolution and visceral regeneration.</title>
        <authorList>
            <person name="Zhang X."/>
            <person name="Sun L."/>
            <person name="Yuan J."/>
            <person name="Sun Y."/>
            <person name="Gao Y."/>
            <person name="Zhang L."/>
            <person name="Li S."/>
            <person name="Dai H."/>
            <person name="Hamel J.F."/>
            <person name="Liu C."/>
            <person name="Yu Y."/>
            <person name="Liu S."/>
            <person name="Lin W."/>
            <person name="Guo K."/>
            <person name="Jin S."/>
            <person name="Xu P."/>
            <person name="Storey K.B."/>
            <person name="Huan P."/>
            <person name="Zhang T."/>
            <person name="Zhou Y."/>
            <person name="Zhang J."/>
            <person name="Lin C."/>
            <person name="Li X."/>
            <person name="Xing L."/>
            <person name="Huo D."/>
            <person name="Sun M."/>
            <person name="Wang L."/>
            <person name="Mercier A."/>
            <person name="Li F."/>
            <person name="Yang H."/>
            <person name="Xiang J."/>
        </authorList>
    </citation>
    <scope>NUCLEOTIDE SEQUENCE [LARGE SCALE GENOMIC DNA]</scope>
    <source>
        <strain evidence="8">Shaxun</strain>
        <tissue evidence="8">Muscle</tissue>
    </source>
</reference>
<dbReference type="GO" id="GO:0008270">
    <property type="term" value="F:zinc ion binding"/>
    <property type="evidence" value="ECO:0007669"/>
    <property type="project" value="UniProtKB-KW"/>
</dbReference>
<keyword evidence="1" id="KW-0479">Metal-binding</keyword>
<dbReference type="InterPro" id="IPR013083">
    <property type="entry name" value="Znf_RING/FYVE/PHD"/>
</dbReference>
<dbReference type="SUPFAM" id="SSF54001">
    <property type="entry name" value="Cysteine proteinases"/>
    <property type="match status" value="1"/>
</dbReference>
<dbReference type="EMBL" id="MRZV01002113">
    <property type="protein sequence ID" value="PIK34654.1"/>
    <property type="molecule type" value="Genomic_DNA"/>
</dbReference>
<dbReference type="InterPro" id="IPR038765">
    <property type="entry name" value="Papain-like_cys_pep_sf"/>
</dbReference>
<dbReference type="GO" id="GO:0016579">
    <property type="term" value="P:protein deubiquitination"/>
    <property type="evidence" value="ECO:0007669"/>
    <property type="project" value="InterPro"/>
</dbReference>
<comment type="caution">
    <text evidence="8">The sequence shown here is derived from an EMBL/GenBank/DDBJ whole genome shotgun (WGS) entry which is preliminary data.</text>
</comment>
<organism evidence="8 9">
    <name type="scientific">Stichopus japonicus</name>
    <name type="common">Sea cucumber</name>
    <dbReference type="NCBI Taxonomy" id="307972"/>
    <lineage>
        <taxon>Eukaryota</taxon>
        <taxon>Metazoa</taxon>
        <taxon>Echinodermata</taxon>
        <taxon>Eleutherozoa</taxon>
        <taxon>Echinozoa</taxon>
        <taxon>Holothuroidea</taxon>
        <taxon>Aspidochirotacea</taxon>
        <taxon>Aspidochirotida</taxon>
        <taxon>Stichopodidae</taxon>
        <taxon>Apostichopus</taxon>
    </lineage>
</organism>
<feature type="compositionally biased region" description="Basic and acidic residues" evidence="5">
    <location>
        <begin position="93"/>
        <end position="103"/>
    </location>
</feature>
<feature type="domain" description="USP" evidence="7">
    <location>
        <begin position="178"/>
        <end position="465"/>
    </location>
</feature>
<keyword evidence="9" id="KW-1185">Reference proteome</keyword>
<dbReference type="SMART" id="SM00249">
    <property type="entry name" value="PHD"/>
    <property type="match status" value="1"/>
</dbReference>
<proteinExistence type="predicted"/>
<dbReference type="CDD" id="cd02257">
    <property type="entry name" value="Peptidase_C19"/>
    <property type="match status" value="1"/>
</dbReference>
<evidence type="ECO:0000259" key="6">
    <source>
        <dbReference type="PROSITE" id="PS50016"/>
    </source>
</evidence>
<feature type="domain" description="PHD-type" evidence="6">
    <location>
        <begin position="121"/>
        <end position="175"/>
    </location>
</feature>
<sequence length="797" mass="90381">MLGLFFRNTPSAAQAANSHRRQDSLWYRVASSLLGPAEHKLKTVLGLSFYLYKTYMKDGMVEKWFKDLRETKYTDVPHSEDEVLSSSTGNLGERQKADQGDIESQTDHMEDAVDAIVPSSERFCICYQVNDGSPYVQCDICQQWFHFKCVGLPSSPHTTDRVKRDPFRCKKCLPTVSRGIKNIGNSCWFASTVQAVKVTHVGHILKNRSNSNNAVGEMLTRILRNLEKKSCRPIGDRAVRQAVQTIADEVRGPFLNCQDQQDASEFFSNCILDNLHQEYVANMISPVTTTFATEIVTCLNCGNEEKRNQSLPMLTITPHRPEVVKNIAALFEDEVRDGICCSECRERQLKGYSYEIAKLPPCLVVNINRTQRDGNKCNSSLDSIQRMIISSSNVHFEDTTCSPYYYQLISAVVHRGQDKGGHYYTYVFKNGSVFQLNDESVQNCTTENAVADIALNGILLFYELSENLDTTGKVEISNNDESDFAKFDTNSPTVNGYSPQDVKPNTSNETCQQQSLQDETNFFIDSVQQAEGETPISDATLADLSASPIFKRFYEVTIPTSATFKIDEDAWTQLRKEQKGTRLPLQWVNVFYDGLRKSNPFCTLMFKRHRVAKQCSRKTSSIIFSASAYCCRRPTCNVSATLSMDENLICSVQYYGRVKHTTNETAQRPIRAEERLKLQNELWNNHCPYEGRRRLQSDKDLITSLLVKEKLNLKNYIRQISAVPSYVITFTDAGVRLFHEMAPTVPLHWDATGSVAWKAGSKEYLYYAMVMPNQTRQEENLKSSPCRGDRAGYNQSV</sequence>
<evidence type="ECO:0000256" key="1">
    <source>
        <dbReference type="ARBA" id="ARBA00022723"/>
    </source>
</evidence>
<feature type="region of interest" description="Disordered" evidence="5">
    <location>
        <begin position="777"/>
        <end position="797"/>
    </location>
</feature>
<dbReference type="PROSITE" id="PS00972">
    <property type="entry name" value="USP_1"/>
    <property type="match status" value="1"/>
</dbReference>
<keyword evidence="2 4" id="KW-0863">Zinc-finger</keyword>
<dbReference type="GO" id="GO:0005634">
    <property type="term" value="C:nucleus"/>
    <property type="evidence" value="ECO:0007669"/>
    <property type="project" value="TreeGrafter"/>
</dbReference>
<protein>
    <submittedName>
        <fullName evidence="8">Uncharacterized protein</fullName>
    </submittedName>
</protein>
<dbReference type="Gene3D" id="3.30.40.10">
    <property type="entry name" value="Zinc/RING finger domain, C3HC4 (zinc finger)"/>
    <property type="match status" value="1"/>
</dbReference>
<dbReference type="PROSITE" id="PS50235">
    <property type="entry name" value="USP_3"/>
    <property type="match status" value="1"/>
</dbReference>
<feature type="region of interest" description="Disordered" evidence="5">
    <location>
        <begin position="79"/>
        <end position="103"/>
    </location>
</feature>
<dbReference type="InterPro" id="IPR001965">
    <property type="entry name" value="Znf_PHD"/>
</dbReference>
<dbReference type="Pfam" id="PF00628">
    <property type="entry name" value="PHD"/>
    <property type="match status" value="1"/>
</dbReference>
<dbReference type="OrthoDB" id="6151999at2759"/>
<evidence type="ECO:0000256" key="2">
    <source>
        <dbReference type="ARBA" id="ARBA00022771"/>
    </source>
</evidence>
<dbReference type="PROSITE" id="PS50016">
    <property type="entry name" value="ZF_PHD_2"/>
    <property type="match status" value="1"/>
</dbReference>
<dbReference type="InterPro" id="IPR019787">
    <property type="entry name" value="Znf_PHD-finger"/>
</dbReference>
<dbReference type="Gene3D" id="3.90.70.10">
    <property type="entry name" value="Cysteine proteinases"/>
    <property type="match status" value="1"/>
</dbReference>
<accession>A0A2G8JFX1</accession>
<keyword evidence="3" id="KW-0862">Zinc</keyword>
<dbReference type="SUPFAM" id="SSF57903">
    <property type="entry name" value="FYVE/PHD zinc finger"/>
    <property type="match status" value="1"/>
</dbReference>
<evidence type="ECO:0000259" key="7">
    <source>
        <dbReference type="PROSITE" id="PS50235"/>
    </source>
</evidence>
<dbReference type="STRING" id="307972.A0A2G8JFX1"/>
<evidence type="ECO:0000313" key="9">
    <source>
        <dbReference type="Proteomes" id="UP000230750"/>
    </source>
</evidence>
<dbReference type="InterPro" id="IPR018200">
    <property type="entry name" value="USP_CS"/>
</dbReference>
<dbReference type="GO" id="GO:0004843">
    <property type="term" value="F:cysteine-type deubiquitinase activity"/>
    <property type="evidence" value="ECO:0007669"/>
    <property type="project" value="InterPro"/>
</dbReference>
<dbReference type="PROSITE" id="PS01359">
    <property type="entry name" value="ZF_PHD_1"/>
    <property type="match status" value="1"/>
</dbReference>
<dbReference type="PANTHER" id="PTHR24006">
    <property type="entry name" value="UBIQUITIN CARBOXYL-TERMINAL HYDROLASE"/>
    <property type="match status" value="1"/>
</dbReference>
<dbReference type="InterPro" id="IPR050164">
    <property type="entry name" value="Peptidase_C19"/>
</dbReference>
<gene>
    <name evidence="8" type="ORF">BSL78_28522</name>
</gene>
<dbReference type="AlphaFoldDB" id="A0A2G8JFX1"/>